<sequence>MAALSTHECERLLAVRRPYAACYIPLFRFGYSPSDFLYRAL</sequence>
<keyword evidence="2" id="KW-1185">Reference proteome</keyword>
<organism evidence="1 2">
    <name type="scientific">Acetobacter tropicalis</name>
    <dbReference type="NCBI Taxonomy" id="104102"/>
    <lineage>
        <taxon>Bacteria</taxon>
        <taxon>Pseudomonadati</taxon>
        <taxon>Pseudomonadota</taxon>
        <taxon>Alphaproteobacteria</taxon>
        <taxon>Acetobacterales</taxon>
        <taxon>Acetobacteraceae</taxon>
        <taxon>Acetobacter</taxon>
    </lineage>
</organism>
<protein>
    <submittedName>
        <fullName evidence="1">Uncharacterized protein</fullName>
    </submittedName>
</protein>
<accession>A0A094YF79</accession>
<gene>
    <name evidence="1" type="ORF">AtDm6_3687</name>
</gene>
<evidence type="ECO:0000313" key="1">
    <source>
        <dbReference type="EMBL" id="KGB20680.1"/>
    </source>
</evidence>
<dbReference type="EMBL" id="JOKM01000123">
    <property type="protein sequence ID" value="KGB20680.1"/>
    <property type="molecule type" value="Genomic_DNA"/>
</dbReference>
<dbReference type="AlphaFoldDB" id="A0A094YF79"/>
<dbReference type="PATRIC" id="fig|104102.7.peg.3632"/>
<dbReference type="Proteomes" id="UP000029448">
    <property type="component" value="Unassembled WGS sequence"/>
</dbReference>
<evidence type="ECO:0000313" key="2">
    <source>
        <dbReference type="Proteomes" id="UP000029448"/>
    </source>
</evidence>
<proteinExistence type="predicted"/>
<name>A0A094YF79_9PROT</name>
<comment type="caution">
    <text evidence="1">The sequence shown here is derived from an EMBL/GenBank/DDBJ whole genome shotgun (WGS) entry which is preliminary data.</text>
</comment>
<reference evidence="1 2" key="1">
    <citation type="submission" date="2014-06" db="EMBL/GenBank/DDBJ databases">
        <title>Functional and comparative genomic analyses of the Drosophila gut microbiota identify candidate symbiosis factors.</title>
        <authorList>
            <person name="Newell P.D."/>
            <person name="Chaston J.M."/>
            <person name="Douglas A.E."/>
        </authorList>
    </citation>
    <scope>NUCLEOTIDE SEQUENCE [LARGE SCALE GENOMIC DNA]</scope>
    <source>
        <strain evidence="1 2">DmCS_006</strain>
    </source>
</reference>
<dbReference type="STRING" id="104102.AtDm6_3687"/>